<dbReference type="Proteomes" id="UP000441523">
    <property type="component" value="Unassembled WGS sequence"/>
</dbReference>
<sequence length="688" mass="77089">MGRGARHGRGRRLDPDRRRLQAPPRPQHPADRLRPRRRPHPRAEREVRPRELPQGHPLLGPHPGRPRRAGLRRAGRLAALSWPFSRPLSWPVSWPVSWRSVLAGLLRRRRAGAGLSYRAEGGAPPRYRFETRARGYCYLPPRRPEDLEARLASLRIRPRFSILTPVYDVERRFLEAAVASVTAQWYPDWELILIDDAGTEPETRAALAALSALADPRITVGRNPENRGIAATTNAALARARGDYVVFLDHDDALTPDCLYELALAIDRTGADFLYSDEDKIDPEGLFSGPFFKPDWSPDALMSIMYTCHVTCLRRSLIEACGGVRLGYEGAQDYDLALRVSERAQRIVHVPKVLYHWRSLPASIASAMAAKPYAVDAVRRLKEDALRRRGLPGTVEPVAGMPGQFRVAYAPMGEPMVSIIIPSKNNHALLRPCLAAILARSTYRNLEIVVLDNGSSDGPTLAYLDEIAAEPRIRILSDPRPFNYSALNNLGARHAAGEILLFLNDDTEVITPDWLERLIGYAQRDHVGAVGAQLLFPDGSIQHCGVVNLLDGPGHAFYRLGGDRIADFGRNRLDYDWIAVTGACLAVARSKFEAVGGFDEALPVAYNDVELCFRLVEAGYFNVVCQAARLTHHESVSRGQDRASRERRERLERDRRRLYALHPRYLAHDPFHNRNLHPNSGLFQAHTV</sequence>
<keyword evidence="3" id="KW-0808">Transferase</keyword>
<evidence type="ECO:0000259" key="2">
    <source>
        <dbReference type="Pfam" id="PF00535"/>
    </source>
</evidence>
<keyword evidence="4" id="KW-1185">Reference proteome</keyword>
<feature type="compositionally biased region" description="Basic and acidic residues" evidence="1">
    <location>
        <begin position="41"/>
        <end position="53"/>
    </location>
</feature>
<feature type="domain" description="Glycosyltransferase 2-like" evidence="2">
    <location>
        <begin position="161"/>
        <end position="278"/>
    </location>
</feature>
<feature type="domain" description="Glycosyltransferase 2-like" evidence="2">
    <location>
        <begin position="418"/>
        <end position="539"/>
    </location>
</feature>
<protein>
    <submittedName>
        <fullName evidence="3">Glycosyltransferase family 2 protein</fullName>
    </submittedName>
</protein>
<dbReference type="GO" id="GO:0016740">
    <property type="term" value="F:transferase activity"/>
    <property type="evidence" value="ECO:0007669"/>
    <property type="project" value="UniProtKB-KW"/>
</dbReference>
<dbReference type="EMBL" id="VZZJ01000002">
    <property type="protein sequence ID" value="KAB1075657.1"/>
    <property type="molecule type" value="Genomic_DNA"/>
</dbReference>
<dbReference type="Pfam" id="PF00535">
    <property type="entry name" value="Glycos_transf_2"/>
    <property type="match status" value="2"/>
</dbReference>
<dbReference type="AlphaFoldDB" id="A0A6N6MZ45"/>
<evidence type="ECO:0000256" key="1">
    <source>
        <dbReference type="SAM" id="MobiDB-lite"/>
    </source>
</evidence>
<dbReference type="InterPro" id="IPR001173">
    <property type="entry name" value="Glyco_trans_2-like"/>
</dbReference>
<comment type="caution">
    <text evidence="3">The sequence shown here is derived from an EMBL/GenBank/DDBJ whole genome shotgun (WGS) entry which is preliminary data.</text>
</comment>
<proteinExistence type="predicted"/>
<name>A0A6N6MZ45_9HYPH</name>
<organism evidence="3 4">
    <name type="scientific">Methylobacterium planeticum</name>
    <dbReference type="NCBI Taxonomy" id="2615211"/>
    <lineage>
        <taxon>Bacteria</taxon>
        <taxon>Pseudomonadati</taxon>
        <taxon>Pseudomonadota</taxon>
        <taxon>Alphaproteobacteria</taxon>
        <taxon>Hyphomicrobiales</taxon>
        <taxon>Methylobacteriaceae</taxon>
        <taxon>Methylobacterium</taxon>
    </lineage>
</organism>
<reference evidence="3 4" key="1">
    <citation type="submission" date="2019-09" db="EMBL/GenBank/DDBJ databases">
        <title>YIM 132548 draft genome.</title>
        <authorList>
            <person name="Jiang L."/>
        </authorList>
    </citation>
    <scope>NUCLEOTIDE SEQUENCE [LARGE SCALE GENOMIC DNA]</scope>
    <source>
        <strain evidence="3 4">YIM 132548</strain>
    </source>
</reference>
<accession>A0A6N6MZ45</accession>
<dbReference type="InterPro" id="IPR029044">
    <property type="entry name" value="Nucleotide-diphossugar_trans"/>
</dbReference>
<dbReference type="CDD" id="cd04184">
    <property type="entry name" value="GT2_RfbC_Mx_like"/>
    <property type="match status" value="1"/>
</dbReference>
<feature type="region of interest" description="Disordered" evidence="1">
    <location>
        <begin position="1"/>
        <end position="69"/>
    </location>
</feature>
<gene>
    <name evidence="3" type="ORF">F6X51_02985</name>
</gene>
<dbReference type="PANTHER" id="PTHR43179">
    <property type="entry name" value="RHAMNOSYLTRANSFERASE WBBL"/>
    <property type="match status" value="1"/>
</dbReference>
<dbReference type="CDD" id="cd04186">
    <property type="entry name" value="GT_2_like_c"/>
    <property type="match status" value="1"/>
</dbReference>
<dbReference type="Gene3D" id="3.90.550.10">
    <property type="entry name" value="Spore Coat Polysaccharide Biosynthesis Protein SpsA, Chain A"/>
    <property type="match status" value="2"/>
</dbReference>
<evidence type="ECO:0000313" key="4">
    <source>
        <dbReference type="Proteomes" id="UP000441523"/>
    </source>
</evidence>
<evidence type="ECO:0000313" key="3">
    <source>
        <dbReference type="EMBL" id="KAB1075657.1"/>
    </source>
</evidence>
<dbReference type="PANTHER" id="PTHR43179:SF7">
    <property type="entry name" value="RHAMNOSYLTRANSFERASE WBBL"/>
    <property type="match status" value="1"/>
</dbReference>
<dbReference type="SUPFAM" id="SSF53448">
    <property type="entry name" value="Nucleotide-diphospho-sugar transferases"/>
    <property type="match status" value="2"/>
</dbReference>
<feature type="compositionally biased region" description="Basic residues" evidence="1">
    <location>
        <begin position="1"/>
        <end position="10"/>
    </location>
</feature>